<sequence>MKKCTNIFKSLFSTILIGTVAFSSVFTLNVGKAYAEADTAGLEDDSIGSWENTEVVDEFGDATGESAIRSVVSGTFSNTATAESDLTVVAFITMGVPAYSSDFISDNATLISNTLTYPTSAYNVQFRLLEYDKTPATHLKSDNMILKTKVGEDVEEYILIGNEDNSDLLVNPVIMGKTGFERNGELLLKDLYEGNDVRCIVEIGSSKYKFTLEAGNFQKIIDENNLEKPLDAEGQEQRFKDQKAAAHLEKAESVIKSKTDFIAAYVNHTDADNNYESGYYYFNGHADEFEDLTEEELSAIFPCRFRYYLVNLLRKQSELV</sequence>
<evidence type="ECO:0000313" key="2">
    <source>
        <dbReference type="EMBL" id="MBC5741452.1"/>
    </source>
</evidence>
<keyword evidence="3" id="KW-1185">Reference proteome</keyword>
<reference evidence="2 3" key="1">
    <citation type="submission" date="2020-08" db="EMBL/GenBank/DDBJ databases">
        <title>Genome public.</title>
        <authorList>
            <person name="Liu C."/>
            <person name="Sun Q."/>
        </authorList>
    </citation>
    <scope>NUCLEOTIDE SEQUENCE [LARGE SCALE GENOMIC DNA]</scope>
    <source>
        <strain evidence="2 3">27-44</strain>
    </source>
</reference>
<comment type="caution">
    <text evidence="2">The sequence shown here is derived from an EMBL/GenBank/DDBJ whole genome shotgun (WGS) entry which is preliminary data.</text>
</comment>
<keyword evidence="1" id="KW-0732">Signal</keyword>
<organism evidence="2 3">
    <name type="scientific">Blautia intestinalis</name>
    <dbReference type="NCBI Taxonomy" id="2763028"/>
    <lineage>
        <taxon>Bacteria</taxon>
        <taxon>Bacillati</taxon>
        <taxon>Bacillota</taxon>
        <taxon>Clostridia</taxon>
        <taxon>Lachnospirales</taxon>
        <taxon>Lachnospiraceae</taxon>
        <taxon>Blautia</taxon>
    </lineage>
</organism>
<evidence type="ECO:0000313" key="3">
    <source>
        <dbReference type="Proteomes" id="UP000633936"/>
    </source>
</evidence>
<protein>
    <submittedName>
        <fullName evidence="2">Uncharacterized protein</fullName>
    </submittedName>
</protein>
<gene>
    <name evidence="2" type="ORF">H8Z79_13610</name>
</gene>
<dbReference type="EMBL" id="JACOQE010000010">
    <property type="protein sequence ID" value="MBC5741452.1"/>
    <property type="molecule type" value="Genomic_DNA"/>
</dbReference>
<dbReference type="Proteomes" id="UP000633936">
    <property type="component" value="Unassembled WGS sequence"/>
</dbReference>
<feature type="signal peptide" evidence="1">
    <location>
        <begin position="1"/>
        <end position="23"/>
    </location>
</feature>
<accession>A0ABR7I4K6</accession>
<evidence type="ECO:0000256" key="1">
    <source>
        <dbReference type="SAM" id="SignalP"/>
    </source>
</evidence>
<dbReference type="RefSeq" id="WP_187002897.1">
    <property type="nucleotide sequence ID" value="NZ_JACOQE010000010.1"/>
</dbReference>
<proteinExistence type="predicted"/>
<feature type="chain" id="PRO_5047524006" evidence="1">
    <location>
        <begin position="24"/>
        <end position="320"/>
    </location>
</feature>
<name>A0ABR7I4K6_9FIRM</name>